<keyword evidence="4" id="KW-1185">Reference proteome</keyword>
<dbReference type="InterPro" id="IPR050361">
    <property type="entry name" value="MPP/UQCRC_Complex"/>
</dbReference>
<proteinExistence type="predicted"/>
<gene>
    <name evidence="3" type="ORF">SAMN04487973_1178</name>
</gene>
<accession>A0A1H9S0U7</accession>
<evidence type="ECO:0000259" key="2">
    <source>
        <dbReference type="Pfam" id="PF05193"/>
    </source>
</evidence>
<dbReference type="Proteomes" id="UP000182818">
    <property type="component" value="Unassembled WGS sequence"/>
</dbReference>
<dbReference type="InterPro" id="IPR011765">
    <property type="entry name" value="Pept_M16_N"/>
</dbReference>
<feature type="domain" description="Peptidase M16 N-terminal" evidence="1">
    <location>
        <begin position="63"/>
        <end position="175"/>
    </location>
</feature>
<organism evidence="3 4">
    <name type="scientific">Pediococcus ethanolidurans</name>
    <dbReference type="NCBI Taxonomy" id="319653"/>
    <lineage>
        <taxon>Bacteria</taxon>
        <taxon>Bacillati</taxon>
        <taxon>Bacillota</taxon>
        <taxon>Bacilli</taxon>
        <taxon>Lactobacillales</taxon>
        <taxon>Lactobacillaceae</taxon>
        <taxon>Pediococcus</taxon>
    </lineage>
</organism>
<dbReference type="InterPro" id="IPR007863">
    <property type="entry name" value="Peptidase_M16_C"/>
</dbReference>
<dbReference type="Pfam" id="PF00675">
    <property type="entry name" value="Peptidase_M16"/>
    <property type="match status" value="1"/>
</dbReference>
<feature type="domain" description="Peptidase M16 C-terminal" evidence="2">
    <location>
        <begin position="182"/>
        <end position="353"/>
    </location>
</feature>
<protein>
    <submittedName>
        <fullName evidence="3">Predicted Zn-dependent peptidase</fullName>
    </submittedName>
</protein>
<reference evidence="3 4" key="1">
    <citation type="submission" date="2016-10" db="EMBL/GenBank/DDBJ databases">
        <authorList>
            <person name="Varghese N."/>
            <person name="Submissions S."/>
        </authorList>
    </citation>
    <scope>NUCLEOTIDE SEQUENCE [LARGE SCALE GENOMIC DNA]</scope>
    <source>
        <strain evidence="3 4">CGMCC 1.3889</strain>
    </source>
</reference>
<evidence type="ECO:0000259" key="1">
    <source>
        <dbReference type="Pfam" id="PF00675"/>
    </source>
</evidence>
<dbReference type="SUPFAM" id="SSF63411">
    <property type="entry name" value="LuxS/MPP-like metallohydrolase"/>
    <property type="match status" value="2"/>
</dbReference>
<dbReference type="Gene3D" id="3.30.830.10">
    <property type="entry name" value="Metalloenzyme, LuxS/M16 peptidase-like"/>
    <property type="match status" value="2"/>
</dbReference>
<name>A0A1H9S0U7_9LACO</name>
<sequence>MHKRVYKQFNETLYSETLTNGLRVNILPKKGFHKTYSTFSTNFGSIDRTFIPLGQSDYVTQPAGIAHFLEHKMFDKKGYDAFDLFGKYGADANAFTSFTKTSYLFSATQNIHENLDILLNFVQEPYFTKESVAKEKGIIGQEIQMYDDDPDWKLYMGILGNLYPHHPVHLDIAGTVASIAEITVDDLYTAYQTFYHPANMDLFVVGNIDPEETLTWIKENQAKKSFMTFEEPKVKLGTRETGNEDITKQKIVEMAVNRPKSVIGLKGLDVVPIGVAGLSYRLKANLLLYLLFGESSEQYLKLYDQGIIDDTFSYEFDMERSFHYISFSGDTDKPTEFIEAIRTILQQADQLLPQLESQFELAKKEMLGRLLQRMDSIEAIANSYEGRQFGYTTVFDQTAIYENMTLSDLTLLAPKLFNLDGFSTFQIQPMKGQKA</sequence>
<dbReference type="Pfam" id="PF05193">
    <property type="entry name" value="Peptidase_M16_C"/>
    <property type="match status" value="1"/>
</dbReference>
<dbReference type="InterPro" id="IPR011249">
    <property type="entry name" value="Metalloenz_LuxS/M16"/>
</dbReference>
<dbReference type="NCBIfam" id="NF047421">
    <property type="entry name" value="YfmH_fam"/>
    <property type="match status" value="1"/>
</dbReference>
<dbReference type="GeneID" id="76044000"/>
<dbReference type="PANTHER" id="PTHR11851">
    <property type="entry name" value="METALLOPROTEASE"/>
    <property type="match status" value="1"/>
</dbReference>
<evidence type="ECO:0000313" key="4">
    <source>
        <dbReference type="Proteomes" id="UP000182818"/>
    </source>
</evidence>
<dbReference type="PANTHER" id="PTHR11851:SF134">
    <property type="entry name" value="ZINC-DEPENDENT PROTEASE"/>
    <property type="match status" value="1"/>
</dbReference>
<dbReference type="RefSeq" id="WP_057807056.1">
    <property type="nucleotide sequence ID" value="NZ_BJYP01000031.1"/>
</dbReference>
<evidence type="ECO:0000313" key="3">
    <source>
        <dbReference type="EMBL" id="SER78255.1"/>
    </source>
</evidence>
<comment type="caution">
    <text evidence="3">The sequence shown here is derived from an EMBL/GenBank/DDBJ whole genome shotgun (WGS) entry which is preliminary data.</text>
</comment>
<dbReference type="EMBL" id="FOGK01000017">
    <property type="protein sequence ID" value="SER78255.1"/>
    <property type="molecule type" value="Genomic_DNA"/>
</dbReference>